<keyword evidence="1" id="KW-1133">Transmembrane helix</keyword>
<gene>
    <name evidence="2" type="ORF">GCM10022256_34550</name>
</gene>
<organism evidence="2 3">
    <name type="scientific">Frondihabitans peucedani</name>
    <dbReference type="NCBI Taxonomy" id="598626"/>
    <lineage>
        <taxon>Bacteria</taxon>
        <taxon>Bacillati</taxon>
        <taxon>Actinomycetota</taxon>
        <taxon>Actinomycetes</taxon>
        <taxon>Micrococcales</taxon>
        <taxon>Microbacteriaceae</taxon>
        <taxon>Frondihabitans</taxon>
    </lineage>
</organism>
<comment type="caution">
    <text evidence="2">The sequence shown here is derived from an EMBL/GenBank/DDBJ whole genome shotgun (WGS) entry which is preliminary data.</text>
</comment>
<dbReference type="Proteomes" id="UP001501594">
    <property type="component" value="Unassembled WGS sequence"/>
</dbReference>
<reference evidence="3" key="1">
    <citation type="journal article" date="2019" name="Int. J. Syst. Evol. Microbiol.">
        <title>The Global Catalogue of Microorganisms (GCM) 10K type strain sequencing project: providing services to taxonomists for standard genome sequencing and annotation.</title>
        <authorList>
            <consortium name="The Broad Institute Genomics Platform"/>
            <consortium name="The Broad Institute Genome Sequencing Center for Infectious Disease"/>
            <person name="Wu L."/>
            <person name="Ma J."/>
        </authorList>
    </citation>
    <scope>NUCLEOTIDE SEQUENCE [LARGE SCALE GENOMIC DNA]</scope>
    <source>
        <strain evidence="3">JCM 17442</strain>
    </source>
</reference>
<name>A0ABP8E762_9MICO</name>
<dbReference type="RefSeq" id="WP_344798522.1">
    <property type="nucleotide sequence ID" value="NZ_BAABAU010000007.1"/>
</dbReference>
<keyword evidence="1" id="KW-0812">Transmembrane</keyword>
<evidence type="ECO:0000313" key="3">
    <source>
        <dbReference type="Proteomes" id="UP001501594"/>
    </source>
</evidence>
<evidence type="ECO:0000313" key="2">
    <source>
        <dbReference type="EMBL" id="GAA4267843.1"/>
    </source>
</evidence>
<keyword evidence="3" id="KW-1185">Reference proteome</keyword>
<dbReference type="EMBL" id="BAABAU010000007">
    <property type="protein sequence ID" value="GAA4267843.1"/>
    <property type="molecule type" value="Genomic_DNA"/>
</dbReference>
<protein>
    <submittedName>
        <fullName evidence="2">Uncharacterized protein</fullName>
    </submittedName>
</protein>
<keyword evidence="1" id="KW-0472">Membrane</keyword>
<accession>A0ABP8E762</accession>
<sequence>MARMSPQRPTDRTDVTIGFLGAFAALFLVVTVVCEVTGRPALTWALILLALVVALALELRHRSAIVRRQAPESAPLAGGQADRS</sequence>
<proteinExistence type="predicted"/>
<evidence type="ECO:0000256" key="1">
    <source>
        <dbReference type="SAM" id="Phobius"/>
    </source>
</evidence>
<feature type="transmembrane region" description="Helical" evidence="1">
    <location>
        <begin position="41"/>
        <end position="59"/>
    </location>
</feature>